<evidence type="ECO:0000259" key="2">
    <source>
        <dbReference type="SMART" id="SM00939"/>
    </source>
</evidence>
<evidence type="ECO:0000313" key="4">
    <source>
        <dbReference type="Proteomes" id="UP000663792"/>
    </source>
</evidence>
<comment type="caution">
    <text evidence="3">The sequence shown here is derived from an EMBL/GenBank/DDBJ whole genome shotgun (WGS) entry which is preliminary data.</text>
</comment>
<dbReference type="SMART" id="SM00939">
    <property type="entry name" value="PepX_C"/>
    <property type="match status" value="1"/>
</dbReference>
<sequence>MPVVADAPHPDRPWRRPGRFGYALTRIRGALRPPVTVTEPDPGSLVVHRDVPVPTRDGTVLRANVFLPAGPGPFPVILCAHPYGKDTWPTRTRRGRMKVDFQYRILRQAGPVAFSALTTWESPDPARWTARGYALVNADLRGAGTSEGTGSLLSDLEARDVADLIDWAGTRDWSTGSVGMLGVSYLAISQWKAAGLHPEHLRAIVPWEGLTDAYRDLGHPGGVRERGFIVLWGRVLRRVRLADRLDEETKRRPLLDEYWRSKVPDLAAIEVPALICGSFSDNNLHSRGSIRAFEQISSTERHLWTHRTGKWSAFYSSEAQAAQLRFLDRHLKDQSGAPLPPVRLEIRDRGNRVVEIRDEQEWPLARTAWTPLHVTTTGLTSTPAAQSGAVDFDSRTGGFGVGWTVPQDTELTGPMAARLFVSLQDPAGAPGVGSLDARLFVGVEQWRRGRFVGYEGSYGFGHDRVTTGWQRVSLRRLDEAASRPFEPMPTFDRPEPVRAGQIVPVDVALGPSATLFRAGDQLRLVVAGRWLSPRNPLTGGLPANYETGPRVAVTLHWGPEHPSQLLVPVIPRSS</sequence>
<proteinExistence type="predicted"/>
<gene>
    <name evidence="3" type="ORF">JL106_17130</name>
</gene>
<keyword evidence="4" id="KW-1185">Reference proteome</keyword>
<protein>
    <submittedName>
        <fullName evidence="3">CocE/NonD family hydrolase</fullName>
    </submittedName>
</protein>
<dbReference type="Pfam" id="PF02129">
    <property type="entry name" value="Peptidase_S15"/>
    <property type="match status" value="1"/>
</dbReference>
<dbReference type="EMBL" id="JAERWK010000023">
    <property type="protein sequence ID" value="MBM9469011.1"/>
    <property type="molecule type" value="Genomic_DNA"/>
</dbReference>
<dbReference type="SUPFAM" id="SSF49785">
    <property type="entry name" value="Galactose-binding domain-like"/>
    <property type="match status" value="1"/>
</dbReference>
<dbReference type="InterPro" id="IPR008979">
    <property type="entry name" value="Galactose-bd-like_sf"/>
</dbReference>
<evidence type="ECO:0000256" key="1">
    <source>
        <dbReference type="ARBA" id="ARBA00022801"/>
    </source>
</evidence>
<dbReference type="InterPro" id="IPR000383">
    <property type="entry name" value="Xaa-Pro-like_dom"/>
</dbReference>
<feature type="domain" description="Xaa-Pro dipeptidyl-peptidase C-terminal" evidence="2">
    <location>
        <begin position="324"/>
        <end position="566"/>
    </location>
</feature>
<dbReference type="Proteomes" id="UP000663792">
    <property type="component" value="Unassembled WGS sequence"/>
</dbReference>
<dbReference type="Pfam" id="PF08530">
    <property type="entry name" value="PepX_C"/>
    <property type="match status" value="1"/>
</dbReference>
<dbReference type="Gene3D" id="3.40.50.1820">
    <property type="entry name" value="alpha/beta hydrolase"/>
    <property type="match status" value="1"/>
</dbReference>
<keyword evidence="1 3" id="KW-0378">Hydrolase</keyword>
<dbReference type="PANTHER" id="PTHR43056">
    <property type="entry name" value="PEPTIDASE S9 PROLYL OLIGOPEPTIDASE"/>
    <property type="match status" value="1"/>
</dbReference>
<dbReference type="InterPro" id="IPR005674">
    <property type="entry name" value="CocE/Ser_esterase"/>
</dbReference>
<accession>A0A938YGC4</accession>
<reference evidence="3" key="1">
    <citation type="submission" date="2021-01" db="EMBL/GenBank/DDBJ databases">
        <title>YIM 132084 draft genome.</title>
        <authorList>
            <person name="An D."/>
        </authorList>
    </citation>
    <scope>NUCLEOTIDE SEQUENCE</scope>
    <source>
        <strain evidence="3">YIM 132084</strain>
    </source>
</reference>
<dbReference type="GO" id="GO:0008239">
    <property type="term" value="F:dipeptidyl-peptidase activity"/>
    <property type="evidence" value="ECO:0007669"/>
    <property type="project" value="InterPro"/>
</dbReference>
<dbReference type="InterPro" id="IPR050585">
    <property type="entry name" value="Xaa-Pro_dipeptidyl-ppase/CocE"/>
</dbReference>
<dbReference type="NCBIfam" id="TIGR00976">
    <property type="entry name" value="CocE_NonD"/>
    <property type="match status" value="2"/>
</dbReference>
<dbReference type="RefSeq" id="WP_205261978.1">
    <property type="nucleotide sequence ID" value="NZ_JAERWK010000023.1"/>
</dbReference>
<dbReference type="Gene3D" id="2.60.120.260">
    <property type="entry name" value="Galactose-binding domain-like"/>
    <property type="match status" value="1"/>
</dbReference>
<dbReference type="InterPro" id="IPR029058">
    <property type="entry name" value="AB_hydrolase_fold"/>
</dbReference>
<dbReference type="PANTHER" id="PTHR43056:SF10">
    <property type="entry name" value="COCE_NOND FAMILY, PUTATIVE (AFU_ORTHOLOGUE AFUA_7G00600)-RELATED"/>
    <property type="match status" value="1"/>
</dbReference>
<name>A0A938YGC4_9ACTN</name>
<evidence type="ECO:0000313" key="3">
    <source>
        <dbReference type="EMBL" id="MBM9469011.1"/>
    </source>
</evidence>
<organism evidence="3 4">
    <name type="scientific">Nakamurella leprariae</name>
    <dbReference type="NCBI Taxonomy" id="2803911"/>
    <lineage>
        <taxon>Bacteria</taxon>
        <taxon>Bacillati</taxon>
        <taxon>Actinomycetota</taxon>
        <taxon>Actinomycetes</taxon>
        <taxon>Nakamurellales</taxon>
        <taxon>Nakamurellaceae</taxon>
        <taxon>Nakamurella</taxon>
    </lineage>
</organism>
<dbReference type="SUPFAM" id="SSF53474">
    <property type="entry name" value="alpha/beta-Hydrolases"/>
    <property type="match status" value="1"/>
</dbReference>
<dbReference type="InterPro" id="IPR013736">
    <property type="entry name" value="Xaa-Pro_dipept_C"/>
</dbReference>
<dbReference type="AlphaFoldDB" id="A0A938YGC4"/>
<dbReference type="Gene3D" id="1.10.3020.20">
    <property type="match status" value="1"/>
</dbReference>